<reference evidence="2" key="1">
    <citation type="submission" date="2020-05" db="EMBL/GenBank/DDBJ databases">
        <authorList>
            <person name="Chiriac C."/>
            <person name="Salcher M."/>
            <person name="Ghai R."/>
            <person name="Kavagutti S V."/>
        </authorList>
    </citation>
    <scope>NUCLEOTIDE SEQUENCE</scope>
</reference>
<sequence length="166" mass="17802">MSDALDDLNESANEAGGKWVNLNTEGQKIGGLLIGSQKRGKTFDGMPVYTKASMNNPDPSKRKQREELVLTLQTTEHDDDDPTDDGIRKVTLDEGGMMAMGKAKRDLGRGFLLGDFVKLRVTKSSVQGKSGADIEAKVDESLSQHPTSASADAANGSTDAADDEDW</sequence>
<evidence type="ECO:0000256" key="1">
    <source>
        <dbReference type="SAM" id="MobiDB-lite"/>
    </source>
</evidence>
<feature type="region of interest" description="Disordered" evidence="1">
    <location>
        <begin position="124"/>
        <end position="166"/>
    </location>
</feature>
<gene>
    <name evidence="2" type="ORF">UFOVP1360_17</name>
</gene>
<organism evidence="2">
    <name type="scientific">uncultured Caudovirales phage</name>
    <dbReference type="NCBI Taxonomy" id="2100421"/>
    <lineage>
        <taxon>Viruses</taxon>
        <taxon>Duplodnaviria</taxon>
        <taxon>Heunggongvirae</taxon>
        <taxon>Uroviricota</taxon>
        <taxon>Caudoviricetes</taxon>
        <taxon>Peduoviridae</taxon>
        <taxon>Maltschvirus</taxon>
        <taxon>Maltschvirus maltsch</taxon>
    </lineage>
</organism>
<dbReference type="EMBL" id="LR797310">
    <property type="protein sequence ID" value="CAB4201964.1"/>
    <property type="molecule type" value="Genomic_DNA"/>
</dbReference>
<protein>
    <submittedName>
        <fullName evidence="2">Uncharacterized protein</fullName>
    </submittedName>
</protein>
<evidence type="ECO:0000313" key="2">
    <source>
        <dbReference type="EMBL" id="CAB4201964.1"/>
    </source>
</evidence>
<name>A0A6J5S1L1_9CAUD</name>
<feature type="compositionally biased region" description="Basic and acidic residues" evidence="1">
    <location>
        <begin position="132"/>
        <end position="142"/>
    </location>
</feature>
<feature type="region of interest" description="Disordered" evidence="1">
    <location>
        <begin position="44"/>
        <end position="64"/>
    </location>
</feature>
<proteinExistence type="predicted"/>
<feature type="compositionally biased region" description="Polar residues" evidence="1">
    <location>
        <begin position="143"/>
        <end position="158"/>
    </location>
</feature>
<accession>A0A6J5S1L1</accession>